<dbReference type="Pfam" id="PF10988">
    <property type="entry name" value="DUF2807"/>
    <property type="match status" value="1"/>
</dbReference>
<protein>
    <submittedName>
        <fullName evidence="2">Putative auto-transporter adhesin, head GIN domain</fullName>
    </submittedName>
</protein>
<dbReference type="AlphaFoldDB" id="A0A238YSV7"/>
<dbReference type="EMBL" id="FZNY01000002">
    <property type="protein sequence ID" value="SNR74130.1"/>
    <property type="molecule type" value="Genomic_DNA"/>
</dbReference>
<sequence length="268" mass="30195">MNYIINLHRWMLGTLSRKRITLFSLLIATLFYSCDSEDATDCLQTDGDAITRTLELPFFDKVRTENDMRLEITQGDTQSITVETRENLFNDLVFKVEDDTFIMQNKNGCPIFRNFGRTLVRITVPNLTFIKNSATYEITSNGTLSFPRVLLESVTTPGIDSPNKTGDFFLDFESERITVVANGMSDFHLSGTTDILNVNFSDEFPKLYGEDLIAQDVIVRHVGAAPMIVNPQASITGEIRATGDVISRNEPPIVDVLELFTGRLLFEE</sequence>
<proteinExistence type="predicted"/>
<gene>
    <name evidence="2" type="ORF">SAMN06265376_102331</name>
</gene>
<dbReference type="RefSeq" id="WP_089371088.1">
    <property type="nucleotide sequence ID" value="NZ_BMEP01000001.1"/>
</dbReference>
<evidence type="ECO:0000259" key="1">
    <source>
        <dbReference type="Pfam" id="PF10988"/>
    </source>
</evidence>
<dbReference type="Proteomes" id="UP000198379">
    <property type="component" value="Unassembled WGS sequence"/>
</dbReference>
<reference evidence="2 3" key="1">
    <citation type="submission" date="2017-06" db="EMBL/GenBank/DDBJ databases">
        <authorList>
            <person name="Kim H.J."/>
            <person name="Triplett B.A."/>
        </authorList>
    </citation>
    <scope>NUCLEOTIDE SEQUENCE [LARGE SCALE GENOMIC DNA]</scope>
    <source>
        <strain evidence="2 3">DSM 25597</strain>
    </source>
</reference>
<feature type="domain" description="Putative auto-transporter adhesin head GIN" evidence="1">
    <location>
        <begin position="59"/>
        <end position="251"/>
    </location>
</feature>
<organism evidence="2 3">
    <name type="scientific">Dokdonia pacifica</name>
    <dbReference type="NCBI Taxonomy" id="1627892"/>
    <lineage>
        <taxon>Bacteria</taxon>
        <taxon>Pseudomonadati</taxon>
        <taxon>Bacteroidota</taxon>
        <taxon>Flavobacteriia</taxon>
        <taxon>Flavobacteriales</taxon>
        <taxon>Flavobacteriaceae</taxon>
        <taxon>Dokdonia</taxon>
    </lineage>
</organism>
<evidence type="ECO:0000313" key="3">
    <source>
        <dbReference type="Proteomes" id="UP000198379"/>
    </source>
</evidence>
<keyword evidence="3" id="KW-1185">Reference proteome</keyword>
<dbReference type="OrthoDB" id="1466971at2"/>
<dbReference type="InterPro" id="IPR021255">
    <property type="entry name" value="DUF2807"/>
</dbReference>
<evidence type="ECO:0000313" key="2">
    <source>
        <dbReference type="EMBL" id="SNR74130.1"/>
    </source>
</evidence>
<accession>A0A238YSV7</accession>
<name>A0A238YSV7_9FLAO</name>
<dbReference type="Gene3D" id="2.160.20.120">
    <property type="match status" value="1"/>
</dbReference>